<keyword evidence="2" id="KW-1185">Reference proteome</keyword>
<gene>
    <name evidence="1" type="ORF">HNR07_005905</name>
</gene>
<dbReference type="Proteomes" id="UP000579647">
    <property type="component" value="Unassembled WGS sequence"/>
</dbReference>
<protein>
    <submittedName>
        <fullName evidence="1">Uncharacterized protein</fullName>
    </submittedName>
</protein>
<organism evidence="1 2">
    <name type="scientific">Nocardiopsis metallicus</name>
    <dbReference type="NCBI Taxonomy" id="179819"/>
    <lineage>
        <taxon>Bacteria</taxon>
        <taxon>Bacillati</taxon>
        <taxon>Actinomycetota</taxon>
        <taxon>Actinomycetes</taxon>
        <taxon>Streptosporangiales</taxon>
        <taxon>Nocardiopsidaceae</taxon>
        <taxon>Nocardiopsis</taxon>
    </lineage>
</organism>
<comment type="caution">
    <text evidence="1">The sequence shown here is derived from an EMBL/GenBank/DDBJ whole genome shotgun (WGS) entry which is preliminary data.</text>
</comment>
<sequence length="131" mass="14371">MSHHVFEHHVLAPTLDSPDEVAATTRALLARWGVRTEVALLMIARVRTLATLLTACAAHEFHLRLLNEDGQVRAQVTTPTGVLNHDLPTWQVHPAHPNTLYITSAAVQDQPLGEGASCRQHALAPQERRSA</sequence>
<name>A0A840WX63_9ACTN</name>
<proteinExistence type="predicted"/>
<dbReference type="AlphaFoldDB" id="A0A840WX63"/>
<dbReference type="EMBL" id="JACHDO010000001">
    <property type="protein sequence ID" value="MBB5494768.1"/>
    <property type="molecule type" value="Genomic_DNA"/>
</dbReference>
<accession>A0A840WX63</accession>
<dbReference type="RefSeq" id="WP_184368728.1">
    <property type="nucleotide sequence ID" value="NZ_BAAAKM010000063.1"/>
</dbReference>
<evidence type="ECO:0000313" key="1">
    <source>
        <dbReference type="EMBL" id="MBB5494768.1"/>
    </source>
</evidence>
<evidence type="ECO:0000313" key="2">
    <source>
        <dbReference type="Proteomes" id="UP000579647"/>
    </source>
</evidence>
<reference evidence="1 2" key="1">
    <citation type="submission" date="2020-08" db="EMBL/GenBank/DDBJ databases">
        <title>Sequencing the genomes of 1000 actinobacteria strains.</title>
        <authorList>
            <person name="Klenk H.-P."/>
        </authorList>
    </citation>
    <scope>NUCLEOTIDE SEQUENCE [LARGE SCALE GENOMIC DNA]</scope>
    <source>
        <strain evidence="1 2">DSM 44598</strain>
    </source>
</reference>